<dbReference type="Proteomes" id="UP001156682">
    <property type="component" value="Unassembled WGS sequence"/>
</dbReference>
<gene>
    <name evidence="3" type="ORF">GCM10007878_24510</name>
</gene>
<dbReference type="PANTHER" id="PTHR46268">
    <property type="entry name" value="STRESS RESPONSE PROTEIN NHAX"/>
    <property type="match status" value="1"/>
</dbReference>
<dbReference type="PANTHER" id="PTHR46268:SF6">
    <property type="entry name" value="UNIVERSAL STRESS PROTEIN UP12"/>
    <property type="match status" value="1"/>
</dbReference>
<sequence length="148" mass="16590">MFKQLLLPVDISCGSNQQTIKAIKTSVELATANQAQLHILTVLPGFGSPMVASYFPKQDLSKILDSIYLKLRESVEQYIPDDLDVKLRAVEGTPHQEILKEAKRIKADLIVLPSHDPKRMERFFLGSVAAKVVERAHVSVMVVRPDRN</sequence>
<proteinExistence type="inferred from homology"/>
<dbReference type="InterPro" id="IPR014729">
    <property type="entry name" value="Rossmann-like_a/b/a_fold"/>
</dbReference>
<name>A0ABQ6A041_9GAMM</name>
<reference evidence="4" key="1">
    <citation type="journal article" date="2019" name="Int. J. Syst. Evol. Microbiol.">
        <title>The Global Catalogue of Microorganisms (GCM) 10K type strain sequencing project: providing services to taxonomists for standard genome sequencing and annotation.</title>
        <authorList>
            <consortium name="The Broad Institute Genomics Platform"/>
            <consortium name="The Broad Institute Genome Sequencing Center for Infectious Disease"/>
            <person name="Wu L."/>
            <person name="Ma J."/>
        </authorList>
    </citation>
    <scope>NUCLEOTIDE SEQUENCE [LARGE SCALE GENOMIC DNA]</scope>
    <source>
        <strain evidence="4">NBRC 100033</strain>
    </source>
</reference>
<accession>A0ABQ6A041</accession>
<dbReference type="EMBL" id="BSOR01000054">
    <property type="protein sequence ID" value="GLR65012.1"/>
    <property type="molecule type" value="Genomic_DNA"/>
</dbReference>
<comment type="caution">
    <text evidence="3">The sequence shown here is derived from an EMBL/GenBank/DDBJ whole genome shotgun (WGS) entry which is preliminary data.</text>
</comment>
<protein>
    <submittedName>
        <fullName evidence="3">Universal stress protein</fullName>
    </submittedName>
</protein>
<dbReference type="RefSeq" id="WP_027850814.1">
    <property type="nucleotide sequence ID" value="NZ_BSOR01000054.1"/>
</dbReference>
<feature type="domain" description="UspA" evidence="2">
    <location>
        <begin position="1"/>
        <end position="144"/>
    </location>
</feature>
<evidence type="ECO:0000313" key="4">
    <source>
        <dbReference type="Proteomes" id="UP001156682"/>
    </source>
</evidence>
<evidence type="ECO:0000259" key="2">
    <source>
        <dbReference type="Pfam" id="PF00582"/>
    </source>
</evidence>
<dbReference type="PRINTS" id="PR01438">
    <property type="entry name" value="UNVRSLSTRESS"/>
</dbReference>
<dbReference type="InterPro" id="IPR006016">
    <property type="entry name" value="UspA"/>
</dbReference>
<dbReference type="InterPro" id="IPR006015">
    <property type="entry name" value="Universal_stress_UspA"/>
</dbReference>
<comment type="similarity">
    <text evidence="1">Belongs to the universal stress protein A family.</text>
</comment>
<keyword evidence="4" id="KW-1185">Reference proteome</keyword>
<organism evidence="3 4">
    <name type="scientific">Marinospirillum insulare</name>
    <dbReference type="NCBI Taxonomy" id="217169"/>
    <lineage>
        <taxon>Bacteria</taxon>
        <taxon>Pseudomonadati</taxon>
        <taxon>Pseudomonadota</taxon>
        <taxon>Gammaproteobacteria</taxon>
        <taxon>Oceanospirillales</taxon>
        <taxon>Oceanospirillaceae</taxon>
        <taxon>Marinospirillum</taxon>
    </lineage>
</organism>
<dbReference type="CDD" id="cd00293">
    <property type="entry name" value="USP-like"/>
    <property type="match status" value="1"/>
</dbReference>
<evidence type="ECO:0000313" key="3">
    <source>
        <dbReference type="EMBL" id="GLR65012.1"/>
    </source>
</evidence>
<dbReference type="Gene3D" id="3.40.50.620">
    <property type="entry name" value="HUPs"/>
    <property type="match status" value="1"/>
</dbReference>
<evidence type="ECO:0000256" key="1">
    <source>
        <dbReference type="ARBA" id="ARBA00008791"/>
    </source>
</evidence>
<dbReference type="Pfam" id="PF00582">
    <property type="entry name" value="Usp"/>
    <property type="match status" value="1"/>
</dbReference>
<dbReference type="SUPFAM" id="SSF52402">
    <property type="entry name" value="Adenine nucleotide alpha hydrolases-like"/>
    <property type="match status" value="1"/>
</dbReference>